<comment type="caution">
    <text evidence="1">The sequence shown here is derived from an EMBL/GenBank/DDBJ whole genome shotgun (WGS) entry which is preliminary data.</text>
</comment>
<protein>
    <submittedName>
        <fullName evidence="1">Uncharacterized protein</fullName>
    </submittedName>
</protein>
<dbReference type="AlphaFoldDB" id="A0AA42CAC4"/>
<dbReference type="Proteomes" id="UP001163821">
    <property type="component" value="Unassembled WGS sequence"/>
</dbReference>
<dbReference type="RefSeq" id="WP_282592173.1">
    <property type="nucleotide sequence ID" value="NZ_JAPAAF010000018.1"/>
</dbReference>
<gene>
    <name evidence="1" type="ORF">N2K84_12580</name>
</gene>
<evidence type="ECO:0000313" key="2">
    <source>
        <dbReference type="Proteomes" id="UP001163821"/>
    </source>
</evidence>
<organism evidence="1 2">
    <name type="scientific">Gaoshiqia sediminis</name>
    <dbReference type="NCBI Taxonomy" id="2986998"/>
    <lineage>
        <taxon>Bacteria</taxon>
        <taxon>Pseudomonadati</taxon>
        <taxon>Bacteroidota</taxon>
        <taxon>Bacteroidia</taxon>
        <taxon>Marinilabiliales</taxon>
        <taxon>Prolixibacteraceae</taxon>
        <taxon>Gaoshiqia</taxon>
    </lineage>
</organism>
<evidence type="ECO:0000313" key="1">
    <source>
        <dbReference type="EMBL" id="MCW0483572.1"/>
    </source>
</evidence>
<accession>A0AA42CAC4</accession>
<sequence length="106" mass="12186">MTIAFRPLSEVKMILEEAGTDISYTYDDLVFVDHTAYLIQFDDLNKENLNLYFNIDLNELDARSLGKKLKMLVEKHHKTLTPAGKFSLKQKDGSEEIDISFFPLAN</sequence>
<dbReference type="EMBL" id="JAPAAF010000018">
    <property type="protein sequence ID" value="MCW0483572.1"/>
    <property type="molecule type" value="Genomic_DNA"/>
</dbReference>
<reference evidence="1" key="1">
    <citation type="submission" date="2022-10" db="EMBL/GenBank/DDBJ databases">
        <title>Gaoshiqiia sediminis gen. nov., sp. nov., isolated from coastal sediment.</title>
        <authorList>
            <person name="Yu W.X."/>
            <person name="Mu D.S."/>
            <person name="Du J.Z."/>
            <person name="Liang Y.Q."/>
        </authorList>
    </citation>
    <scope>NUCLEOTIDE SEQUENCE</scope>
    <source>
        <strain evidence="1">A06</strain>
    </source>
</reference>
<proteinExistence type="predicted"/>
<name>A0AA42CAC4_9BACT</name>
<keyword evidence="2" id="KW-1185">Reference proteome</keyword>